<proteinExistence type="predicted"/>
<accession>A0ACB6RE14</accession>
<dbReference type="Proteomes" id="UP000799755">
    <property type="component" value="Unassembled WGS sequence"/>
</dbReference>
<reference evidence="1" key="1">
    <citation type="journal article" date="2020" name="Stud. Mycol.">
        <title>101 Dothideomycetes genomes: a test case for predicting lifestyles and emergence of pathogens.</title>
        <authorList>
            <person name="Haridas S."/>
            <person name="Albert R."/>
            <person name="Binder M."/>
            <person name="Bloem J."/>
            <person name="Labutti K."/>
            <person name="Salamov A."/>
            <person name="Andreopoulos B."/>
            <person name="Baker S."/>
            <person name="Barry K."/>
            <person name="Bills G."/>
            <person name="Bluhm B."/>
            <person name="Cannon C."/>
            <person name="Castanera R."/>
            <person name="Culley D."/>
            <person name="Daum C."/>
            <person name="Ezra D."/>
            <person name="Gonzalez J."/>
            <person name="Henrissat B."/>
            <person name="Kuo A."/>
            <person name="Liang C."/>
            <person name="Lipzen A."/>
            <person name="Lutzoni F."/>
            <person name="Magnuson J."/>
            <person name="Mondo S."/>
            <person name="Nolan M."/>
            <person name="Ohm R."/>
            <person name="Pangilinan J."/>
            <person name="Park H.-J."/>
            <person name="Ramirez L."/>
            <person name="Alfaro M."/>
            <person name="Sun H."/>
            <person name="Tritt A."/>
            <person name="Yoshinaga Y."/>
            <person name="Zwiers L.-H."/>
            <person name="Turgeon B."/>
            <person name="Goodwin S."/>
            <person name="Spatafora J."/>
            <person name="Crous P."/>
            <person name="Grigoriev I."/>
        </authorList>
    </citation>
    <scope>NUCLEOTIDE SEQUENCE</scope>
    <source>
        <strain evidence="1">ATCC 200398</strain>
    </source>
</reference>
<name>A0ACB6RE14_9PLEO</name>
<protein>
    <submittedName>
        <fullName evidence="1">Uncharacterized protein</fullName>
    </submittedName>
</protein>
<organism evidence="1 2">
    <name type="scientific">Lindgomyces ingoldianus</name>
    <dbReference type="NCBI Taxonomy" id="673940"/>
    <lineage>
        <taxon>Eukaryota</taxon>
        <taxon>Fungi</taxon>
        <taxon>Dikarya</taxon>
        <taxon>Ascomycota</taxon>
        <taxon>Pezizomycotina</taxon>
        <taxon>Dothideomycetes</taxon>
        <taxon>Pleosporomycetidae</taxon>
        <taxon>Pleosporales</taxon>
        <taxon>Lindgomycetaceae</taxon>
        <taxon>Lindgomyces</taxon>
    </lineage>
</organism>
<sequence length="359" mass="40514">MAGDRFPYPRTSMSLVVHDLRPYSRSPLKALPVVWALTGSIAFLFIIYHADLDATCAEYRRLEINLGLTLDYNTHCKTCSFDLRAHGPSISAPQCIALPSFIMFILHIRSGHVATLRLFPNSRILYPTAPKELYQLREGNQKGGFLALIITLLLRTSSTFMTACGLPIPRILERWFNFGTQGHRKPRIKTWDAFYKKINKYSCVSTQLNNFLFETHSTCFFLTSSTPITMFPLFRFTSPEATHIVLPCPVSGANTHSNLAQIRSLHMQQFPFATILKRHRSTLKCGFVATRHAAARGAPGVHHFGQISMCCSGQIAQCLPSNGLRHRFMLMYKYTVLTKFSFAYVGATSSPLRHHYSNG</sequence>
<gene>
    <name evidence="1" type="ORF">BDR25DRAFT_347922</name>
</gene>
<keyword evidence="2" id="KW-1185">Reference proteome</keyword>
<evidence type="ECO:0000313" key="1">
    <source>
        <dbReference type="EMBL" id="KAF2477589.1"/>
    </source>
</evidence>
<dbReference type="EMBL" id="MU003492">
    <property type="protein sequence ID" value="KAF2477589.1"/>
    <property type="molecule type" value="Genomic_DNA"/>
</dbReference>
<comment type="caution">
    <text evidence="1">The sequence shown here is derived from an EMBL/GenBank/DDBJ whole genome shotgun (WGS) entry which is preliminary data.</text>
</comment>
<evidence type="ECO:0000313" key="2">
    <source>
        <dbReference type="Proteomes" id="UP000799755"/>
    </source>
</evidence>